<accession>A0A2S6HQ68</accession>
<feature type="transmembrane region" description="Helical" evidence="1">
    <location>
        <begin position="61"/>
        <end position="82"/>
    </location>
</feature>
<feature type="transmembrane region" description="Helical" evidence="1">
    <location>
        <begin position="21"/>
        <end position="41"/>
    </location>
</feature>
<name>A0A2S6HQ68_9FIRM</name>
<feature type="transmembrane region" description="Helical" evidence="1">
    <location>
        <begin position="151"/>
        <end position="172"/>
    </location>
</feature>
<dbReference type="EMBL" id="PTJA01000009">
    <property type="protein sequence ID" value="PPK79717.1"/>
    <property type="molecule type" value="Genomic_DNA"/>
</dbReference>
<evidence type="ECO:0000313" key="3">
    <source>
        <dbReference type="Proteomes" id="UP000237749"/>
    </source>
</evidence>
<feature type="transmembrane region" description="Helical" evidence="1">
    <location>
        <begin position="103"/>
        <end position="131"/>
    </location>
</feature>
<keyword evidence="3" id="KW-1185">Reference proteome</keyword>
<feature type="transmembrane region" description="Helical" evidence="1">
    <location>
        <begin position="181"/>
        <end position="200"/>
    </location>
</feature>
<dbReference type="AlphaFoldDB" id="A0A2S6HQ68"/>
<protein>
    <recommendedName>
        <fullName evidence="4">ABC-2 family transporter</fullName>
    </recommendedName>
</protein>
<evidence type="ECO:0008006" key="4">
    <source>
        <dbReference type="Google" id="ProtNLM"/>
    </source>
</evidence>
<organism evidence="2 3">
    <name type="scientific">Lacrimispora xylanisolvens</name>
    <dbReference type="NCBI Taxonomy" id="384636"/>
    <lineage>
        <taxon>Bacteria</taxon>
        <taxon>Bacillati</taxon>
        <taxon>Bacillota</taxon>
        <taxon>Clostridia</taxon>
        <taxon>Lachnospirales</taxon>
        <taxon>Lachnospiraceae</taxon>
        <taxon>Lacrimispora</taxon>
    </lineage>
</organism>
<keyword evidence="1" id="KW-0472">Membrane</keyword>
<dbReference type="OrthoDB" id="9784784at2"/>
<proteinExistence type="predicted"/>
<sequence length="233" mass="26469">MWKLIRLEWKKYHTKKYIMKQAVVFVVLGILFFAMCYYVPIDAELGISESAPEVANMKEQIELLTNLVFLVFTSSMLSSFIIKAYNNKTQSLMFCYPISRKKIILSQMLAVWIFCAVALFLGKLFIYLLLVLSSEVGTGLPLGYDMLSANFYLQIILKTVLTVTLAFIPLYIGKLMMSSRAVIITSFLLFSVMNGNIGDLTLRTNMILPVFLFGISLICGFLTVHNVEKEDVM</sequence>
<feature type="transmembrane region" description="Helical" evidence="1">
    <location>
        <begin position="206"/>
        <end position="224"/>
    </location>
</feature>
<gene>
    <name evidence="2" type="ORF">BXY41_109196</name>
</gene>
<keyword evidence="1" id="KW-1133">Transmembrane helix</keyword>
<evidence type="ECO:0000313" key="2">
    <source>
        <dbReference type="EMBL" id="PPK79717.1"/>
    </source>
</evidence>
<keyword evidence="1" id="KW-0812">Transmembrane</keyword>
<comment type="caution">
    <text evidence="2">The sequence shown here is derived from an EMBL/GenBank/DDBJ whole genome shotgun (WGS) entry which is preliminary data.</text>
</comment>
<dbReference type="RefSeq" id="WP_104438130.1">
    <property type="nucleotide sequence ID" value="NZ_PTJA01000009.1"/>
</dbReference>
<dbReference type="Proteomes" id="UP000237749">
    <property type="component" value="Unassembled WGS sequence"/>
</dbReference>
<evidence type="ECO:0000256" key="1">
    <source>
        <dbReference type="SAM" id="Phobius"/>
    </source>
</evidence>
<reference evidence="2 3" key="1">
    <citation type="submission" date="2018-02" db="EMBL/GenBank/DDBJ databases">
        <title>Genomic Encyclopedia of Archaeal and Bacterial Type Strains, Phase II (KMG-II): from individual species to whole genera.</title>
        <authorList>
            <person name="Goeker M."/>
        </authorList>
    </citation>
    <scope>NUCLEOTIDE SEQUENCE [LARGE SCALE GENOMIC DNA]</scope>
    <source>
        <strain evidence="2 3">DSM 3808</strain>
    </source>
</reference>